<dbReference type="InterPro" id="IPR044713">
    <property type="entry name" value="DNJA1/2-like"/>
</dbReference>
<evidence type="ECO:0000256" key="3">
    <source>
        <dbReference type="ARBA" id="ARBA00022771"/>
    </source>
</evidence>
<keyword evidence="4 6" id="KW-0862">Zinc</keyword>
<dbReference type="GO" id="GO:0030544">
    <property type="term" value="F:Hsp70 protein binding"/>
    <property type="evidence" value="ECO:0007669"/>
    <property type="project" value="InterPro"/>
</dbReference>
<evidence type="ECO:0000259" key="7">
    <source>
        <dbReference type="PROSITE" id="PS50076"/>
    </source>
</evidence>
<dbReference type="FunFam" id="2.10.230.10:FF:000002">
    <property type="entry name" value="Molecular chaperone DnaJ"/>
    <property type="match status" value="1"/>
</dbReference>
<dbReference type="CDD" id="cd06257">
    <property type="entry name" value="DnaJ"/>
    <property type="match status" value="1"/>
</dbReference>
<protein>
    <submittedName>
        <fullName evidence="9">DnaJ- protein scj1</fullName>
    </submittedName>
</protein>
<dbReference type="CDD" id="cd10747">
    <property type="entry name" value="DnaJ_C"/>
    <property type="match status" value="1"/>
</dbReference>
<dbReference type="Gene3D" id="1.10.287.110">
    <property type="entry name" value="DnaJ domain"/>
    <property type="match status" value="1"/>
</dbReference>
<dbReference type="PANTHER" id="PTHR43888">
    <property type="entry name" value="DNAJ-LIKE-2, ISOFORM A-RELATED"/>
    <property type="match status" value="1"/>
</dbReference>
<dbReference type="CDD" id="cd10719">
    <property type="entry name" value="DnaJ_zf"/>
    <property type="match status" value="1"/>
</dbReference>
<gene>
    <name evidence="9" type="primary">SCJ1</name>
    <name evidence="9" type="ORF">LTR77_006240</name>
</gene>
<evidence type="ECO:0000256" key="4">
    <source>
        <dbReference type="ARBA" id="ARBA00022833"/>
    </source>
</evidence>
<keyword evidence="1 6" id="KW-0479">Metal-binding</keyword>
<dbReference type="AlphaFoldDB" id="A0AAV9P7B6"/>
<dbReference type="EMBL" id="JAVRRT010000009">
    <property type="protein sequence ID" value="KAK5168931.1"/>
    <property type="molecule type" value="Genomic_DNA"/>
</dbReference>
<feature type="domain" description="J" evidence="7">
    <location>
        <begin position="41"/>
        <end position="106"/>
    </location>
</feature>
<dbReference type="Pfam" id="PF00226">
    <property type="entry name" value="DnaJ"/>
    <property type="match status" value="1"/>
</dbReference>
<dbReference type="InterPro" id="IPR036410">
    <property type="entry name" value="HSP_DnaJ_Cys-rich_dom_sf"/>
</dbReference>
<dbReference type="GO" id="GO:0006457">
    <property type="term" value="P:protein folding"/>
    <property type="evidence" value="ECO:0007669"/>
    <property type="project" value="InterPro"/>
</dbReference>
<keyword evidence="5" id="KW-0143">Chaperone</keyword>
<dbReference type="Proteomes" id="UP001337655">
    <property type="component" value="Unassembled WGS sequence"/>
</dbReference>
<dbReference type="GeneID" id="89927580"/>
<sequence length="429" mass="48886">MISQRTDKLLAEPQGLDDQFRNNYISRLVTTLTAHWSGPQDYYKLLGLSKDSDDRQIKKAYRSLSKKYHPDKNPDDDSAHQRFVEIAEAYDVLIDPELRKIYDQHGHEGVKQHQQGGQRGGGGHDPFDLFSRFFGGGGHFGRGQRRGQNMEVRINVPLRDFYTGADHEFKVNKQVICEACEGSGSEDGQRDTCHKCHGQGMVIQKHMLAPGIFQQMQMQCDVCGGRGSTVKHKCKKCGGHRVVRAEESFELHVERGMPQGVRVTYENEGDESPDWEAGDLVAHLSEKEPELGKEDKEKTDGTFFRRKDQSLFWREVLSLREAWMGGWTRNLTHLDGHVVRLSRERGQVVQPGTVQIVEGEGMPIWRHEGDGPEYGALHVEYVVVLPDAMEKSFEQDMWNTWEKYRKKKGVDLFADSGRPIPKPSGHDEL</sequence>
<reference evidence="9 10" key="1">
    <citation type="submission" date="2023-08" db="EMBL/GenBank/DDBJ databases">
        <title>Black Yeasts Isolated from many extreme environments.</title>
        <authorList>
            <person name="Coleine C."/>
            <person name="Stajich J.E."/>
            <person name="Selbmann L."/>
        </authorList>
    </citation>
    <scope>NUCLEOTIDE SEQUENCE [LARGE SCALE GENOMIC DNA]</scope>
    <source>
        <strain evidence="9 10">CCFEE 5935</strain>
    </source>
</reference>
<evidence type="ECO:0000313" key="10">
    <source>
        <dbReference type="Proteomes" id="UP001337655"/>
    </source>
</evidence>
<dbReference type="SUPFAM" id="SSF57938">
    <property type="entry name" value="DnaJ/Hsp40 cysteine-rich domain"/>
    <property type="match status" value="1"/>
</dbReference>
<dbReference type="InterPro" id="IPR001305">
    <property type="entry name" value="HSP_DnaJ_Cys-rich_dom"/>
</dbReference>
<keyword evidence="2" id="KW-0677">Repeat</keyword>
<evidence type="ECO:0000256" key="5">
    <source>
        <dbReference type="ARBA" id="ARBA00023186"/>
    </source>
</evidence>
<dbReference type="InterPro" id="IPR008971">
    <property type="entry name" value="HSP40/DnaJ_pept-bd"/>
</dbReference>
<dbReference type="PROSITE" id="PS50076">
    <property type="entry name" value="DNAJ_2"/>
    <property type="match status" value="1"/>
</dbReference>
<evidence type="ECO:0000256" key="1">
    <source>
        <dbReference type="ARBA" id="ARBA00022723"/>
    </source>
</evidence>
<keyword evidence="3 6" id="KW-0863">Zinc-finger</keyword>
<dbReference type="Pfam" id="PF01556">
    <property type="entry name" value="DnaJ_C"/>
    <property type="match status" value="1"/>
</dbReference>
<name>A0AAV9P7B6_9PEZI</name>
<dbReference type="Gene3D" id="2.60.260.20">
    <property type="entry name" value="Urease metallochaperone UreE, N-terminal domain"/>
    <property type="match status" value="2"/>
</dbReference>
<organism evidence="9 10">
    <name type="scientific">Saxophila tyrrhenica</name>
    <dbReference type="NCBI Taxonomy" id="1690608"/>
    <lineage>
        <taxon>Eukaryota</taxon>
        <taxon>Fungi</taxon>
        <taxon>Dikarya</taxon>
        <taxon>Ascomycota</taxon>
        <taxon>Pezizomycotina</taxon>
        <taxon>Dothideomycetes</taxon>
        <taxon>Dothideomycetidae</taxon>
        <taxon>Mycosphaerellales</taxon>
        <taxon>Extremaceae</taxon>
        <taxon>Saxophila</taxon>
    </lineage>
</organism>
<dbReference type="RefSeq" id="XP_064658397.1">
    <property type="nucleotide sequence ID" value="XM_064803482.1"/>
</dbReference>
<comment type="caution">
    <text evidence="9">The sequence shown here is derived from an EMBL/GenBank/DDBJ whole genome shotgun (WGS) entry which is preliminary data.</text>
</comment>
<dbReference type="PROSITE" id="PS00636">
    <property type="entry name" value="DNAJ_1"/>
    <property type="match status" value="1"/>
</dbReference>
<accession>A0AAV9P7B6</accession>
<dbReference type="SUPFAM" id="SSF46565">
    <property type="entry name" value="Chaperone J-domain"/>
    <property type="match status" value="1"/>
</dbReference>
<dbReference type="InterPro" id="IPR036869">
    <property type="entry name" value="J_dom_sf"/>
</dbReference>
<dbReference type="Gene3D" id="2.10.230.10">
    <property type="entry name" value="Heat shock protein DnaJ, cysteine-rich domain"/>
    <property type="match status" value="1"/>
</dbReference>
<dbReference type="GO" id="GO:0008270">
    <property type="term" value="F:zinc ion binding"/>
    <property type="evidence" value="ECO:0007669"/>
    <property type="project" value="UniProtKB-KW"/>
</dbReference>
<dbReference type="PROSITE" id="PS51188">
    <property type="entry name" value="ZF_CR"/>
    <property type="match status" value="1"/>
</dbReference>
<dbReference type="GO" id="GO:0051082">
    <property type="term" value="F:unfolded protein binding"/>
    <property type="evidence" value="ECO:0007669"/>
    <property type="project" value="InterPro"/>
</dbReference>
<dbReference type="SUPFAM" id="SSF49493">
    <property type="entry name" value="HSP40/DnaJ peptide-binding domain"/>
    <property type="match status" value="2"/>
</dbReference>
<dbReference type="SMART" id="SM00271">
    <property type="entry name" value="DnaJ"/>
    <property type="match status" value="1"/>
</dbReference>
<evidence type="ECO:0000256" key="6">
    <source>
        <dbReference type="PROSITE-ProRule" id="PRU00546"/>
    </source>
</evidence>
<dbReference type="PRINTS" id="PR00625">
    <property type="entry name" value="JDOMAIN"/>
</dbReference>
<dbReference type="InterPro" id="IPR002939">
    <property type="entry name" value="DnaJ_C"/>
</dbReference>
<keyword evidence="10" id="KW-1185">Reference proteome</keyword>
<dbReference type="InterPro" id="IPR001623">
    <property type="entry name" value="DnaJ_domain"/>
</dbReference>
<evidence type="ECO:0000256" key="2">
    <source>
        <dbReference type="ARBA" id="ARBA00022737"/>
    </source>
</evidence>
<dbReference type="Pfam" id="PF00684">
    <property type="entry name" value="DnaJ_CXXCXGXG"/>
    <property type="match status" value="1"/>
</dbReference>
<evidence type="ECO:0000313" key="9">
    <source>
        <dbReference type="EMBL" id="KAK5168931.1"/>
    </source>
</evidence>
<dbReference type="InterPro" id="IPR018253">
    <property type="entry name" value="DnaJ_domain_CS"/>
</dbReference>
<proteinExistence type="predicted"/>
<evidence type="ECO:0000259" key="8">
    <source>
        <dbReference type="PROSITE" id="PS51188"/>
    </source>
</evidence>
<feature type="domain" description="CR-type" evidence="8">
    <location>
        <begin position="164"/>
        <end position="246"/>
    </location>
</feature>
<feature type="zinc finger region" description="CR-type" evidence="6">
    <location>
        <begin position="164"/>
        <end position="246"/>
    </location>
</feature>